<comment type="similarity">
    <text evidence="1">Belongs to the short-chain dehydrogenases/reductases (SDR) family.</text>
</comment>
<dbReference type="PRINTS" id="PR00081">
    <property type="entry name" value="GDHRDH"/>
</dbReference>
<dbReference type="EMBL" id="LFZN01000020">
    <property type="protein sequence ID" value="KXT04570.1"/>
    <property type="molecule type" value="Genomic_DNA"/>
</dbReference>
<dbReference type="GO" id="GO:0016491">
    <property type="term" value="F:oxidoreductase activity"/>
    <property type="evidence" value="ECO:0007669"/>
    <property type="project" value="UniProtKB-KW"/>
</dbReference>
<dbReference type="EMBL" id="LFZN01000020">
    <property type="protein sequence ID" value="KXT04571.1"/>
    <property type="molecule type" value="Genomic_DNA"/>
</dbReference>
<evidence type="ECO:0000256" key="2">
    <source>
        <dbReference type="ARBA" id="ARBA00023002"/>
    </source>
</evidence>
<dbReference type="AlphaFoldDB" id="A0A139HQ30"/>
<dbReference type="Pfam" id="PF00106">
    <property type="entry name" value="adh_short"/>
    <property type="match status" value="1"/>
</dbReference>
<proteinExistence type="inferred from homology"/>
<name>A0A139HQ30_9PEZI</name>
<evidence type="ECO:0000313" key="4">
    <source>
        <dbReference type="Proteomes" id="UP000070133"/>
    </source>
</evidence>
<dbReference type="Proteomes" id="UP000070133">
    <property type="component" value="Unassembled WGS sequence"/>
</dbReference>
<evidence type="ECO:0000256" key="1">
    <source>
        <dbReference type="ARBA" id="ARBA00006484"/>
    </source>
</evidence>
<accession>A0A139HQ30</accession>
<protein>
    <recommendedName>
        <fullName evidence="5">NAD(P)-binding protein</fullName>
    </recommendedName>
</protein>
<comment type="caution">
    <text evidence="3">The sequence shown here is derived from an EMBL/GenBank/DDBJ whole genome shotgun (WGS) entry which is preliminary data.</text>
</comment>
<dbReference type="InterPro" id="IPR002347">
    <property type="entry name" value="SDR_fam"/>
</dbReference>
<organism evidence="3 4">
    <name type="scientific">Pseudocercospora eumusae</name>
    <dbReference type="NCBI Taxonomy" id="321146"/>
    <lineage>
        <taxon>Eukaryota</taxon>
        <taxon>Fungi</taxon>
        <taxon>Dikarya</taxon>
        <taxon>Ascomycota</taxon>
        <taxon>Pezizomycotina</taxon>
        <taxon>Dothideomycetes</taxon>
        <taxon>Dothideomycetidae</taxon>
        <taxon>Mycosphaerellales</taxon>
        <taxon>Mycosphaerellaceae</taxon>
        <taxon>Pseudocercospora</taxon>
    </lineage>
</organism>
<dbReference type="PANTHER" id="PTHR24320">
    <property type="entry name" value="RETINOL DEHYDROGENASE"/>
    <property type="match status" value="1"/>
</dbReference>
<sequence length="375" mass="40685">MTSRPDFGATTTGTEVAEYFADEIKGRNVVITGVSPKSLGGTLAWTIARHRPYDLVLASRDRSDLQKVQKELHQSTGVLARLVVLDLGAQASVRDAATRIAGVMTHIDLLINNAGVVSSERKTTSDGLELQFGVNHIGHFLLTNLLMPKLLASGTPRVVNVSSLGYQISPIRFHDYNFEGKVIPAEEEPGPGFPSIFTPNAAEGRPYHGFCAYGQSKTANILHAVSLNEKFGSMKLRAYAVHPGTINTDLSRNLTPEDWAWIETTAKNGLWKTHDQGIATTLVAALDPALAGPHDKIFLSDCQFEDVENRATDVEIAERLWQLSESLAGVKKQLGAHIYPYLGPQFKEAGLIKYGAVKVANHAPKNPTAAAMPKV</sequence>
<dbReference type="Gene3D" id="3.40.50.720">
    <property type="entry name" value="NAD(P)-binding Rossmann-like Domain"/>
    <property type="match status" value="1"/>
</dbReference>
<evidence type="ECO:0000313" key="3">
    <source>
        <dbReference type="EMBL" id="KXT04570.1"/>
    </source>
</evidence>
<keyword evidence="4" id="KW-1185">Reference proteome</keyword>
<dbReference type="InterPro" id="IPR036291">
    <property type="entry name" value="NAD(P)-bd_dom_sf"/>
</dbReference>
<gene>
    <name evidence="3" type="ORF">AC578_8670</name>
</gene>
<dbReference type="SUPFAM" id="SSF51735">
    <property type="entry name" value="NAD(P)-binding Rossmann-fold domains"/>
    <property type="match status" value="1"/>
</dbReference>
<evidence type="ECO:0008006" key="5">
    <source>
        <dbReference type="Google" id="ProtNLM"/>
    </source>
</evidence>
<reference evidence="3 4" key="1">
    <citation type="submission" date="2015-07" db="EMBL/GenBank/DDBJ databases">
        <title>Comparative genomics of the Sigatoka disease complex on banana suggests a link between parallel evolutionary changes in Pseudocercospora fijiensis and Pseudocercospora eumusae and increased virulence on the banana host.</title>
        <authorList>
            <person name="Chang T.-C."/>
            <person name="Salvucci A."/>
            <person name="Crous P.W."/>
            <person name="Stergiopoulos I."/>
        </authorList>
    </citation>
    <scope>NUCLEOTIDE SEQUENCE [LARGE SCALE GENOMIC DNA]</scope>
    <source>
        <strain evidence="3 4">CBS 114824</strain>
    </source>
</reference>
<keyword evidence="2" id="KW-0560">Oxidoreductase</keyword>
<dbReference type="PANTHER" id="PTHR24320:SF283">
    <property type="entry name" value="RETINOL DEHYDROGENASE 11"/>
    <property type="match status" value="1"/>
</dbReference>